<sequence>MSLLTCPACQAELDSRSPEVSCGQCHARYRIRALCPTCQQSLERLRACGAVDYFCNHCNSLVSKRAVRFEAIPAEAS</sequence>
<dbReference type="InterPro" id="IPR010807">
    <property type="entry name" value="YfgJ-like"/>
</dbReference>
<dbReference type="InterPro" id="IPR029037">
    <property type="entry name" value="DUF1407/YfgJ-like_sf"/>
</dbReference>
<evidence type="ECO:0000313" key="2">
    <source>
        <dbReference type="Proteomes" id="UP000501427"/>
    </source>
</evidence>
<dbReference type="GeneID" id="99770696"/>
<dbReference type="Gene3D" id="2.10.290.10">
    <property type="entry name" value="YfgJ-like"/>
    <property type="match status" value="1"/>
</dbReference>
<evidence type="ECO:0000313" key="1">
    <source>
        <dbReference type="EMBL" id="QJT22238.1"/>
    </source>
</evidence>
<accession>A0A6M4YAD1</accession>
<name>A0A6M4YAD1_AERME</name>
<dbReference type="EMBL" id="CP038441">
    <property type="protein sequence ID" value="QJT22238.1"/>
    <property type="molecule type" value="Genomic_DNA"/>
</dbReference>
<keyword evidence="1" id="KW-0436">Ligase</keyword>
<dbReference type="SUPFAM" id="SSF161187">
    <property type="entry name" value="YfgJ-like"/>
    <property type="match status" value="1"/>
</dbReference>
<dbReference type="RefSeq" id="WP_106887926.1">
    <property type="nucleotide sequence ID" value="NZ_CAWPJG010000001.1"/>
</dbReference>
<dbReference type="Proteomes" id="UP000501427">
    <property type="component" value="Chromosome"/>
</dbReference>
<proteinExistence type="predicted"/>
<reference evidence="1 2" key="1">
    <citation type="submission" date="2019-03" db="EMBL/GenBank/DDBJ databases">
        <title>Novel transposon Tn6433 accelerates the dissemination of tet(E) in Aeromonas from aerobic biofilm under oxytetracycline stress.</title>
        <authorList>
            <person name="Shi Y."/>
            <person name="Tian Z."/>
            <person name="Zhang Y."/>
            <person name="Zhang H."/>
            <person name="Yang M."/>
        </authorList>
    </citation>
    <scope>NUCLEOTIDE SEQUENCE [LARGE SCALE GENOMIC DNA]</scope>
    <source>
        <strain evidence="1 2">T0.1-19</strain>
    </source>
</reference>
<gene>
    <name evidence="1" type="ORF">E4184_12985</name>
</gene>
<dbReference type="AlphaFoldDB" id="A0A6M4YAD1"/>
<dbReference type="GO" id="GO:0016874">
    <property type="term" value="F:ligase activity"/>
    <property type="evidence" value="ECO:0007669"/>
    <property type="project" value="UniProtKB-KW"/>
</dbReference>
<organism evidence="1 2">
    <name type="scientific">Aeromonas media</name>
    <dbReference type="NCBI Taxonomy" id="651"/>
    <lineage>
        <taxon>Bacteria</taxon>
        <taxon>Pseudomonadati</taxon>
        <taxon>Pseudomonadota</taxon>
        <taxon>Gammaproteobacteria</taxon>
        <taxon>Aeromonadales</taxon>
        <taxon>Aeromonadaceae</taxon>
        <taxon>Aeromonas</taxon>
    </lineage>
</organism>
<protein>
    <submittedName>
        <fullName evidence="1">Ubiquitin--protein ligase</fullName>
    </submittedName>
</protein>
<dbReference type="Pfam" id="PF07191">
    <property type="entry name" value="Zn_ribbon_6"/>
    <property type="match status" value="1"/>
</dbReference>